<gene>
    <name evidence="3" type="ORF">FB466_1910</name>
</gene>
<evidence type="ECO:0000313" key="3">
    <source>
        <dbReference type="EMBL" id="TQM63637.1"/>
    </source>
</evidence>
<dbReference type="InterPro" id="IPR025110">
    <property type="entry name" value="AMP-bd_C"/>
</dbReference>
<dbReference type="Proteomes" id="UP000318331">
    <property type="component" value="Unassembled WGS sequence"/>
</dbReference>
<dbReference type="PANTHER" id="PTHR43767">
    <property type="entry name" value="LONG-CHAIN-FATTY-ACID--COA LIGASE"/>
    <property type="match status" value="1"/>
</dbReference>
<reference evidence="3 4" key="1">
    <citation type="submission" date="2019-06" db="EMBL/GenBank/DDBJ databases">
        <title>Sequencing the genomes of 1000 actinobacteria strains.</title>
        <authorList>
            <person name="Klenk H.-P."/>
        </authorList>
    </citation>
    <scope>NUCLEOTIDE SEQUENCE [LARGE SCALE GENOMIC DNA]</scope>
    <source>
        <strain evidence="3 4">DSM 18031</strain>
    </source>
</reference>
<dbReference type="Gene3D" id="3.40.50.12780">
    <property type="entry name" value="N-terminal domain of ligase-like"/>
    <property type="match status" value="1"/>
</dbReference>
<name>A0A543HZ72_9MICO</name>
<feature type="domain" description="AMP-binding enzyme C-terminal" evidence="2">
    <location>
        <begin position="305"/>
        <end position="389"/>
    </location>
</feature>
<dbReference type="InterPro" id="IPR050237">
    <property type="entry name" value="ATP-dep_AMP-bd_enzyme"/>
</dbReference>
<dbReference type="InterPro" id="IPR000873">
    <property type="entry name" value="AMP-dep_synth/lig_dom"/>
</dbReference>
<evidence type="ECO:0000313" key="4">
    <source>
        <dbReference type="Proteomes" id="UP000318331"/>
    </source>
</evidence>
<dbReference type="AlphaFoldDB" id="A0A543HZ72"/>
<dbReference type="InterPro" id="IPR042099">
    <property type="entry name" value="ANL_N_sf"/>
</dbReference>
<dbReference type="GO" id="GO:0016878">
    <property type="term" value="F:acid-thiol ligase activity"/>
    <property type="evidence" value="ECO:0007669"/>
    <property type="project" value="UniProtKB-ARBA"/>
</dbReference>
<evidence type="ECO:0000259" key="1">
    <source>
        <dbReference type="Pfam" id="PF00501"/>
    </source>
</evidence>
<keyword evidence="3" id="KW-0436">Ligase</keyword>
<keyword evidence="4" id="KW-1185">Reference proteome</keyword>
<evidence type="ECO:0000259" key="2">
    <source>
        <dbReference type="Pfam" id="PF13193"/>
    </source>
</evidence>
<protein>
    <submittedName>
        <fullName evidence="3">O-succinylbenzoic acid--CoA ligase</fullName>
    </submittedName>
</protein>
<comment type="caution">
    <text evidence="3">The sequence shown here is derived from an EMBL/GenBank/DDBJ whole genome shotgun (WGS) entry which is preliminary data.</text>
</comment>
<proteinExistence type="predicted"/>
<dbReference type="PANTHER" id="PTHR43767:SF1">
    <property type="entry name" value="NONRIBOSOMAL PEPTIDE SYNTHASE PES1 (EUROFUNG)-RELATED"/>
    <property type="match status" value="1"/>
</dbReference>
<feature type="domain" description="AMP-dependent synthetase/ligase" evidence="1">
    <location>
        <begin position="56"/>
        <end position="222"/>
    </location>
</feature>
<accession>A0A543HZ72</accession>
<dbReference type="EMBL" id="VFPN01000002">
    <property type="protein sequence ID" value="TQM63637.1"/>
    <property type="molecule type" value="Genomic_DNA"/>
</dbReference>
<dbReference type="RefSeq" id="WP_246054601.1">
    <property type="nucleotide sequence ID" value="NZ_BAAAYS010000015.1"/>
</dbReference>
<dbReference type="Pfam" id="PF00501">
    <property type="entry name" value="AMP-binding"/>
    <property type="match status" value="1"/>
</dbReference>
<dbReference type="PROSITE" id="PS00455">
    <property type="entry name" value="AMP_BINDING"/>
    <property type="match status" value="1"/>
</dbReference>
<dbReference type="Gene3D" id="3.30.300.30">
    <property type="match status" value="1"/>
</dbReference>
<organism evidence="3 4">
    <name type="scientific">Klugiella xanthotipulae</name>
    <dbReference type="NCBI Taxonomy" id="244735"/>
    <lineage>
        <taxon>Bacteria</taxon>
        <taxon>Bacillati</taxon>
        <taxon>Actinomycetota</taxon>
        <taxon>Actinomycetes</taxon>
        <taxon>Micrococcales</taxon>
        <taxon>Microbacteriaceae</taxon>
        <taxon>Klugiella</taxon>
    </lineage>
</organism>
<sequence length="407" mass="41730">MSTPSPRTPPAASGIPLHRVSTADPAVLFAELRGALAGIHAVLPYASGTVLPPSLPRTVPAGTAVVVHTSGSTGIPKSVAISAAALRASATATADALGGPARWVTALPTHLISGIHTLVRSQLAGAEPLILPPGPFDPAAVAALIRTAPDARLNVSLVPAQLRVILDHADAVPADLPALQSFGAILVGGQGVPHVWRERAHVLGLPLRRSYGSTETSGGCVYDGVGIGDTRVRIRGGEVQVSGPTLAEGYLGDPEQTARHFIRDGDTRWYRTGDAGELMGGVLSILGRLDNVIVSGGVNVSLDRVEQVIRGVPGCASAVVLSRPSERWGTVPVLVLPAGGVVVPGLVPADAGRAMLETVRVAVVAELGRAAVPAELWRVDEVPLLPGGKPDRQALRRLLGLGSSHGL</sequence>
<dbReference type="InterPro" id="IPR020845">
    <property type="entry name" value="AMP-binding_CS"/>
</dbReference>
<dbReference type="InterPro" id="IPR045851">
    <property type="entry name" value="AMP-bd_C_sf"/>
</dbReference>
<dbReference type="SUPFAM" id="SSF56801">
    <property type="entry name" value="Acetyl-CoA synthetase-like"/>
    <property type="match status" value="1"/>
</dbReference>
<dbReference type="Pfam" id="PF13193">
    <property type="entry name" value="AMP-binding_C"/>
    <property type="match status" value="1"/>
</dbReference>